<dbReference type="InterPro" id="IPR036047">
    <property type="entry name" value="F-box-like_dom_sf"/>
</dbReference>
<reference evidence="2 3" key="1">
    <citation type="journal article" date="2022" name="Nat. Genet.">
        <title>Improved pea reference genome and pan-genome highlight genomic features and evolutionary characteristics.</title>
        <authorList>
            <person name="Yang T."/>
            <person name="Liu R."/>
            <person name="Luo Y."/>
            <person name="Hu S."/>
            <person name="Wang D."/>
            <person name="Wang C."/>
            <person name="Pandey M.K."/>
            <person name="Ge S."/>
            <person name="Xu Q."/>
            <person name="Li N."/>
            <person name="Li G."/>
            <person name="Huang Y."/>
            <person name="Saxena R.K."/>
            <person name="Ji Y."/>
            <person name="Li M."/>
            <person name="Yan X."/>
            <person name="He Y."/>
            <person name="Liu Y."/>
            <person name="Wang X."/>
            <person name="Xiang C."/>
            <person name="Varshney R.K."/>
            <person name="Ding H."/>
            <person name="Gao S."/>
            <person name="Zong X."/>
        </authorList>
    </citation>
    <scope>NUCLEOTIDE SEQUENCE [LARGE SCALE GENOMIC DNA]</scope>
    <source>
        <strain evidence="2 3">cv. Zhongwan 6</strain>
    </source>
</reference>
<dbReference type="InterPro" id="IPR053772">
    <property type="entry name" value="At1g61320/At1g61330-like"/>
</dbReference>
<name>A0A9D4VNW3_PEA</name>
<dbReference type="InterPro" id="IPR055411">
    <property type="entry name" value="LRR_FXL15/At3g58940/PEG3-like"/>
</dbReference>
<dbReference type="Gramene" id="Psat07G0322700-T1">
    <property type="protein sequence ID" value="KAI5386996.1"/>
    <property type="gene ID" value="KIW84_073227"/>
</dbReference>
<keyword evidence="3" id="KW-1185">Reference proteome</keyword>
<dbReference type="PANTHER" id="PTHR34145:SF77">
    <property type="match status" value="1"/>
</dbReference>
<protein>
    <recommendedName>
        <fullName evidence="1">F-box domain-containing protein</fullName>
    </recommendedName>
</protein>
<evidence type="ECO:0000313" key="2">
    <source>
        <dbReference type="EMBL" id="KAI5386996.1"/>
    </source>
</evidence>
<evidence type="ECO:0000259" key="1">
    <source>
        <dbReference type="PROSITE" id="PS50181"/>
    </source>
</evidence>
<dbReference type="Pfam" id="PF24758">
    <property type="entry name" value="LRR_At5g56370"/>
    <property type="match status" value="1"/>
</dbReference>
<feature type="non-terminal residue" evidence="2">
    <location>
        <position position="1"/>
    </location>
</feature>
<evidence type="ECO:0000313" key="3">
    <source>
        <dbReference type="Proteomes" id="UP001058974"/>
    </source>
</evidence>
<dbReference type="Gene3D" id="3.80.10.10">
    <property type="entry name" value="Ribonuclease Inhibitor"/>
    <property type="match status" value="1"/>
</dbReference>
<dbReference type="EMBL" id="JAMSHJ010000007">
    <property type="protein sequence ID" value="KAI5386996.1"/>
    <property type="molecule type" value="Genomic_DNA"/>
</dbReference>
<dbReference type="InterPro" id="IPR032675">
    <property type="entry name" value="LRR_dom_sf"/>
</dbReference>
<dbReference type="PANTHER" id="PTHR34145">
    <property type="entry name" value="OS02G0105600 PROTEIN"/>
    <property type="match status" value="1"/>
</dbReference>
<dbReference type="AlphaFoldDB" id="A0A9D4VNW3"/>
<feature type="domain" description="F-box" evidence="1">
    <location>
        <begin position="35"/>
        <end position="83"/>
    </location>
</feature>
<sequence>RVISVENFDSKKMMRPITRKKVCVNERVNRNQEKPDFISTLPDDVLSSIISSLSIDEAARSSILSKRWTPLWKHASHLDFDGTRMVKPSLHATEKASREYGKLVDSILHHHLGDLSSCRFIHFPSNLAFGDVTEWMDYVMEKNKSLTHLSLECRSSSCGGNTQYMNPNFQSKIFSVLSSLELTNYVLQSSVLSAFESCENLKILKLKKTTMKNEIIDAILKKCPGLEEFSLIDSMGLETLKIKSPYLRFLELKKLRFDQIEVYAEDLQVVIIDSIFCPTKFLKIYSQNLRNFSSSYDQKAHMSLKTHEILENCSDLLEPQTTNIFQFLMTLSIQLNMNNLREVLPLSYILRSCIHLKTLEITIPIVEAFEDCELPYPKSIFWERQQIYNCINHKLKFVTVRGFTGKVQEVKFLKHLITRACVMEKINVICDSRFVDEANDLLSLPRASHHLSIIVKSKT</sequence>
<dbReference type="Pfam" id="PF08387">
    <property type="entry name" value="FBD"/>
    <property type="match status" value="1"/>
</dbReference>
<dbReference type="PROSITE" id="PS50181">
    <property type="entry name" value="FBOX"/>
    <property type="match status" value="1"/>
</dbReference>
<dbReference type="Pfam" id="PF00646">
    <property type="entry name" value="F-box"/>
    <property type="match status" value="1"/>
</dbReference>
<accession>A0A9D4VNW3</accession>
<dbReference type="InterPro" id="IPR001810">
    <property type="entry name" value="F-box_dom"/>
</dbReference>
<proteinExistence type="predicted"/>
<dbReference type="Proteomes" id="UP001058974">
    <property type="component" value="Chromosome 7"/>
</dbReference>
<dbReference type="SUPFAM" id="SSF52047">
    <property type="entry name" value="RNI-like"/>
    <property type="match status" value="1"/>
</dbReference>
<organism evidence="2 3">
    <name type="scientific">Pisum sativum</name>
    <name type="common">Garden pea</name>
    <name type="synonym">Lathyrus oleraceus</name>
    <dbReference type="NCBI Taxonomy" id="3888"/>
    <lineage>
        <taxon>Eukaryota</taxon>
        <taxon>Viridiplantae</taxon>
        <taxon>Streptophyta</taxon>
        <taxon>Embryophyta</taxon>
        <taxon>Tracheophyta</taxon>
        <taxon>Spermatophyta</taxon>
        <taxon>Magnoliopsida</taxon>
        <taxon>eudicotyledons</taxon>
        <taxon>Gunneridae</taxon>
        <taxon>Pentapetalae</taxon>
        <taxon>rosids</taxon>
        <taxon>fabids</taxon>
        <taxon>Fabales</taxon>
        <taxon>Fabaceae</taxon>
        <taxon>Papilionoideae</taxon>
        <taxon>50 kb inversion clade</taxon>
        <taxon>NPAAA clade</taxon>
        <taxon>Hologalegina</taxon>
        <taxon>IRL clade</taxon>
        <taxon>Fabeae</taxon>
        <taxon>Lathyrus</taxon>
    </lineage>
</organism>
<dbReference type="SUPFAM" id="SSF81383">
    <property type="entry name" value="F-box domain"/>
    <property type="match status" value="1"/>
</dbReference>
<comment type="caution">
    <text evidence="2">The sequence shown here is derived from an EMBL/GenBank/DDBJ whole genome shotgun (WGS) entry which is preliminary data.</text>
</comment>
<dbReference type="InterPro" id="IPR006566">
    <property type="entry name" value="FBD"/>
</dbReference>
<gene>
    <name evidence="2" type="ORF">KIW84_073227</name>
</gene>